<evidence type="ECO:0000313" key="3">
    <source>
        <dbReference type="Proteomes" id="UP000296201"/>
    </source>
</evidence>
<dbReference type="RefSeq" id="WP_135795624.1">
    <property type="nucleotide sequence ID" value="NZ_CP032096.1"/>
</dbReference>
<keyword evidence="1" id="KW-1133">Transmembrane helix</keyword>
<organism evidence="2 3">
    <name type="scientific">Hydrogenovibrio crunogenus</name>
    <dbReference type="NCBI Taxonomy" id="39765"/>
    <lineage>
        <taxon>Bacteria</taxon>
        <taxon>Pseudomonadati</taxon>
        <taxon>Pseudomonadota</taxon>
        <taxon>Gammaproteobacteria</taxon>
        <taxon>Thiotrichales</taxon>
        <taxon>Piscirickettsiaceae</taxon>
        <taxon>Hydrogenovibrio</taxon>
    </lineage>
</organism>
<keyword evidence="1" id="KW-0472">Membrane</keyword>
<dbReference type="OrthoDB" id="5365767at2"/>
<proteinExistence type="predicted"/>
<feature type="transmembrane region" description="Helical" evidence="1">
    <location>
        <begin position="68"/>
        <end position="92"/>
    </location>
</feature>
<gene>
    <name evidence="2" type="ORF">GHNINEIG_01001</name>
</gene>
<protein>
    <submittedName>
        <fullName evidence="2">Uncharacterized protein</fullName>
    </submittedName>
</protein>
<accession>A0A4P7NYR6</accession>
<keyword evidence="1" id="KW-0812">Transmembrane</keyword>
<dbReference type="AlphaFoldDB" id="A0A4P7NYR6"/>
<dbReference type="Proteomes" id="UP000296201">
    <property type="component" value="Chromosome"/>
</dbReference>
<evidence type="ECO:0000256" key="1">
    <source>
        <dbReference type="SAM" id="Phobius"/>
    </source>
</evidence>
<reference evidence="2 3" key="1">
    <citation type="submission" date="2018-08" db="EMBL/GenBank/DDBJ databases">
        <title>Horizontal acquisition of hydrogen conversion ability and other habitat adaptations in Hydrogenovibrio crunogenus strains.</title>
        <authorList>
            <person name="Gonnella G."/>
            <person name="Adam N."/>
            <person name="Perner M."/>
        </authorList>
    </citation>
    <scope>NUCLEOTIDE SEQUENCE [LARGE SCALE GENOMIC DNA]</scope>
    <source>
        <strain evidence="2 3">SP-41</strain>
    </source>
</reference>
<sequence>MSKVTLSEFIISVVELVEAQFEEMRVSLHKSAWSMAFVLVSSLLLLIGFLFSLWGIKLIVETYVGETGSYFVLSALTLILSFLVAKVATWVAKK</sequence>
<evidence type="ECO:0000313" key="2">
    <source>
        <dbReference type="EMBL" id="QBZ82960.1"/>
    </source>
</evidence>
<feature type="transmembrane region" description="Helical" evidence="1">
    <location>
        <begin position="32"/>
        <end position="56"/>
    </location>
</feature>
<dbReference type="EMBL" id="CP032096">
    <property type="protein sequence ID" value="QBZ82960.1"/>
    <property type="molecule type" value="Genomic_DNA"/>
</dbReference>
<keyword evidence="3" id="KW-1185">Reference proteome</keyword>
<name>A0A4P7NYR6_9GAMM</name>